<evidence type="ECO:0000256" key="1">
    <source>
        <dbReference type="ARBA" id="ARBA00023015"/>
    </source>
</evidence>
<evidence type="ECO:0000256" key="3">
    <source>
        <dbReference type="ARBA" id="ARBA00023163"/>
    </source>
</evidence>
<dbReference type="InterPro" id="IPR018062">
    <property type="entry name" value="HTH_AraC-typ_CS"/>
</dbReference>
<protein>
    <submittedName>
        <fullName evidence="5">AraC family transcriptional regulator</fullName>
    </submittedName>
</protein>
<dbReference type="PROSITE" id="PS01124">
    <property type="entry name" value="HTH_ARAC_FAMILY_2"/>
    <property type="match status" value="1"/>
</dbReference>
<sequence>MDKAYARYTEKLPGEFSIKHKITEKLEVRNFHLHKQLEIVFAQTGNLKCRFESGVIDVPENGIILFNQMDLHYNFLQEDSGTCDRYVIYFSPGYISDFSTPELNLLECFLPRSDNRPVVLTVPKEHWQGFTHLLNKMIAYHDAKEEEGLTPGSKKMHMKFLLGECLLLINDLSLEQYGARDSITYQNHAQIVYDIYEYVGSHYNEELSMDDVCKLFLIGKTQLYNIFKEISGMTVSEYITEYRITKAKDFLINSDCSIEMISQAVGYQNVSSFSRAFKSRAGYSPIQYRKKQTI</sequence>
<dbReference type="InterPro" id="IPR018060">
    <property type="entry name" value="HTH_AraC"/>
</dbReference>
<dbReference type="PANTHER" id="PTHR43280:SF2">
    <property type="entry name" value="HTH-TYPE TRANSCRIPTIONAL REGULATOR EXSA"/>
    <property type="match status" value="1"/>
</dbReference>
<keyword evidence="3" id="KW-0804">Transcription</keyword>
<dbReference type="Gene3D" id="1.10.10.60">
    <property type="entry name" value="Homeodomain-like"/>
    <property type="match status" value="2"/>
</dbReference>
<dbReference type="GO" id="GO:0003700">
    <property type="term" value="F:DNA-binding transcription factor activity"/>
    <property type="evidence" value="ECO:0007669"/>
    <property type="project" value="InterPro"/>
</dbReference>
<organism evidence="5 6">
    <name type="scientific">Hungatella hathewayi</name>
    <dbReference type="NCBI Taxonomy" id="154046"/>
    <lineage>
        <taxon>Bacteria</taxon>
        <taxon>Bacillati</taxon>
        <taxon>Bacillota</taxon>
        <taxon>Clostridia</taxon>
        <taxon>Lachnospirales</taxon>
        <taxon>Lachnospiraceae</taxon>
        <taxon>Hungatella</taxon>
    </lineage>
</organism>
<reference evidence="5 6" key="1">
    <citation type="submission" date="2018-08" db="EMBL/GenBank/DDBJ databases">
        <title>A genome reference for cultivated species of the human gut microbiota.</title>
        <authorList>
            <person name="Zou Y."/>
            <person name="Xue W."/>
            <person name="Luo G."/>
        </authorList>
    </citation>
    <scope>NUCLEOTIDE SEQUENCE [LARGE SCALE GENOMIC DNA]</scope>
    <source>
        <strain evidence="5 6">TF05-11AC</strain>
    </source>
</reference>
<dbReference type="SUPFAM" id="SSF46689">
    <property type="entry name" value="Homeodomain-like"/>
    <property type="match status" value="2"/>
</dbReference>
<comment type="caution">
    <text evidence="5">The sequence shown here is derived from an EMBL/GenBank/DDBJ whole genome shotgun (WGS) entry which is preliminary data.</text>
</comment>
<evidence type="ECO:0000259" key="4">
    <source>
        <dbReference type="PROSITE" id="PS01124"/>
    </source>
</evidence>
<dbReference type="InterPro" id="IPR003313">
    <property type="entry name" value="AraC-bd"/>
</dbReference>
<keyword evidence="2" id="KW-0238">DNA-binding</keyword>
<dbReference type="PRINTS" id="PR00032">
    <property type="entry name" value="HTHARAC"/>
</dbReference>
<dbReference type="GO" id="GO:0043565">
    <property type="term" value="F:sequence-specific DNA binding"/>
    <property type="evidence" value="ECO:0007669"/>
    <property type="project" value="InterPro"/>
</dbReference>
<dbReference type="SUPFAM" id="SSF51215">
    <property type="entry name" value="Regulatory protein AraC"/>
    <property type="match status" value="1"/>
</dbReference>
<proteinExistence type="predicted"/>
<accession>A0A3E4TWE2</accession>
<dbReference type="Pfam" id="PF02311">
    <property type="entry name" value="AraC_binding"/>
    <property type="match status" value="1"/>
</dbReference>
<evidence type="ECO:0000313" key="5">
    <source>
        <dbReference type="EMBL" id="RGL95941.1"/>
    </source>
</evidence>
<keyword evidence="1" id="KW-0805">Transcription regulation</keyword>
<dbReference type="Proteomes" id="UP000261257">
    <property type="component" value="Unassembled WGS sequence"/>
</dbReference>
<evidence type="ECO:0000256" key="2">
    <source>
        <dbReference type="ARBA" id="ARBA00023125"/>
    </source>
</evidence>
<dbReference type="SMART" id="SM00342">
    <property type="entry name" value="HTH_ARAC"/>
    <property type="match status" value="1"/>
</dbReference>
<dbReference type="PROSITE" id="PS00041">
    <property type="entry name" value="HTH_ARAC_FAMILY_1"/>
    <property type="match status" value="1"/>
</dbReference>
<evidence type="ECO:0000313" key="6">
    <source>
        <dbReference type="Proteomes" id="UP000261257"/>
    </source>
</evidence>
<feature type="domain" description="HTH araC/xylS-type" evidence="4">
    <location>
        <begin position="193"/>
        <end position="291"/>
    </location>
</feature>
<name>A0A3E4TWE2_9FIRM</name>
<dbReference type="InterPro" id="IPR009057">
    <property type="entry name" value="Homeodomain-like_sf"/>
</dbReference>
<dbReference type="InterPro" id="IPR020449">
    <property type="entry name" value="Tscrpt_reg_AraC-type_HTH"/>
</dbReference>
<dbReference type="AlphaFoldDB" id="A0A3E4TWE2"/>
<dbReference type="Pfam" id="PF12833">
    <property type="entry name" value="HTH_18"/>
    <property type="match status" value="1"/>
</dbReference>
<dbReference type="InterPro" id="IPR037923">
    <property type="entry name" value="HTH-like"/>
</dbReference>
<dbReference type="EMBL" id="QSSQ01000043">
    <property type="protein sequence ID" value="RGL95941.1"/>
    <property type="molecule type" value="Genomic_DNA"/>
</dbReference>
<gene>
    <name evidence="5" type="ORF">DXC39_27385</name>
</gene>
<dbReference type="RefSeq" id="WP_117634708.1">
    <property type="nucleotide sequence ID" value="NZ_QRQF01000040.1"/>
</dbReference>
<dbReference type="PANTHER" id="PTHR43280">
    <property type="entry name" value="ARAC-FAMILY TRANSCRIPTIONAL REGULATOR"/>
    <property type="match status" value="1"/>
</dbReference>